<feature type="compositionally biased region" description="Polar residues" evidence="1">
    <location>
        <begin position="153"/>
        <end position="163"/>
    </location>
</feature>
<organism evidence="2 3">
    <name type="scientific">Bagarius yarrelli</name>
    <name type="common">Goonch</name>
    <name type="synonym">Bagrus yarrelli</name>
    <dbReference type="NCBI Taxonomy" id="175774"/>
    <lineage>
        <taxon>Eukaryota</taxon>
        <taxon>Metazoa</taxon>
        <taxon>Chordata</taxon>
        <taxon>Craniata</taxon>
        <taxon>Vertebrata</taxon>
        <taxon>Euteleostomi</taxon>
        <taxon>Actinopterygii</taxon>
        <taxon>Neopterygii</taxon>
        <taxon>Teleostei</taxon>
        <taxon>Ostariophysi</taxon>
        <taxon>Siluriformes</taxon>
        <taxon>Sisoridae</taxon>
        <taxon>Sisorinae</taxon>
        <taxon>Bagarius</taxon>
    </lineage>
</organism>
<dbReference type="AlphaFoldDB" id="A0A556UYU4"/>
<evidence type="ECO:0000313" key="3">
    <source>
        <dbReference type="Proteomes" id="UP000319801"/>
    </source>
</evidence>
<accession>A0A556UYU4</accession>
<sequence length="173" mass="20069">MQLELIFYLEILQELRMWFSTCTSILAPPNASTVYAERFMLKDCTDAEMPPELTHGMVDRTWKVIRFTNPVSRRFREEQGAALRMNESRKGMAIVYCLFPDWPVKPPITAQASKDTENRSAGKISEIFRSVTDLSRKEADQVQNQDDFGMQNLPLTSFNSQIHSTHRQAQRRH</sequence>
<evidence type="ECO:0000256" key="1">
    <source>
        <dbReference type="SAM" id="MobiDB-lite"/>
    </source>
</evidence>
<gene>
    <name evidence="2" type="ORF">Baya_10369</name>
</gene>
<proteinExistence type="predicted"/>
<feature type="compositionally biased region" description="Basic residues" evidence="1">
    <location>
        <begin position="164"/>
        <end position="173"/>
    </location>
</feature>
<dbReference type="EMBL" id="VCAZ01000079">
    <property type="protein sequence ID" value="TSP79495.1"/>
    <property type="molecule type" value="Genomic_DNA"/>
</dbReference>
<dbReference type="Proteomes" id="UP000319801">
    <property type="component" value="Unassembled WGS sequence"/>
</dbReference>
<feature type="region of interest" description="Disordered" evidence="1">
    <location>
        <begin position="135"/>
        <end position="173"/>
    </location>
</feature>
<reference evidence="2 3" key="1">
    <citation type="journal article" date="2019" name="Genome Biol. Evol.">
        <title>Whole-Genome Sequencing of the Giant Devil Catfish, Bagarius yarrelli.</title>
        <authorList>
            <person name="Jiang W."/>
            <person name="Lv Y."/>
            <person name="Cheng L."/>
            <person name="Yang K."/>
            <person name="Chao B."/>
            <person name="Wang X."/>
            <person name="Li Y."/>
            <person name="Pan X."/>
            <person name="You X."/>
            <person name="Zhang Y."/>
            <person name="Yang J."/>
            <person name="Li J."/>
            <person name="Zhang X."/>
            <person name="Liu S."/>
            <person name="Sun C."/>
            <person name="Yang J."/>
            <person name="Shi Q."/>
        </authorList>
    </citation>
    <scope>NUCLEOTIDE SEQUENCE [LARGE SCALE GENOMIC DNA]</scope>
    <source>
        <strain evidence="2">JWS20170419001</strain>
        <tissue evidence="2">Muscle</tissue>
    </source>
</reference>
<name>A0A556UYU4_BAGYA</name>
<evidence type="ECO:0000313" key="2">
    <source>
        <dbReference type="EMBL" id="TSP79495.1"/>
    </source>
</evidence>
<comment type="caution">
    <text evidence="2">The sequence shown here is derived from an EMBL/GenBank/DDBJ whole genome shotgun (WGS) entry which is preliminary data.</text>
</comment>
<protein>
    <submittedName>
        <fullName evidence="2">Uncharacterized protein</fullName>
    </submittedName>
</protein>
<keyword evidence="3" id="KW-1185">Reference proteome</keyword>